<dbReference type="PANTHER" id="PTHR43345">
    <property type="entry name" value="3-ISOPROPYLMALATE DEHYDRATASE SMALL SUBUNIT 2-RELATED-RELATED"/>
    <property type="match status" value="1"/>
</dbReference>
<keyword evidence="2" id="KW-0456">Lyase</keyword>
<evidence type="ECO:0000259" key="3">
    <source>
        <dbReference type="Pfam" id="PF00694"/>
    </source>
</evidence>
<accession>A0A081BRE0</accession>
<dbReference type="Proteomes" id="UP000030700">
    <property type="component" value="Unassembled WGS sequence"/>
</dbReference>
<dbReference type="EMBL" id="DF820460">
    <property type="protein sequence ID" value="GAK53971.1"/>
    <property type="molecule type" value="Genomic_DNA"/>
</dbReference>
<dbReference type="InterPro" id="IPR015928">
    <property type="entry name" value="Aconitase/3IPM_dehydase_swvl"/>
</dbReference>
<dbReference type="PANTHER" id="PTHR43345:SF2">
    <property type="entry name" value="3-ISOPROPYLMALATE DEHYDRATASE SMALL SUBUNIT 1"/>
    <property type="match status" value="1"/>
</dbReference>
<comment type="similarity">
    <text evidence="1">Belongs to the LeuD family. LeuD type 2 subfamily.</text>
</comment>
<sequence length="170" mass="18886">MITGRVTSVFGPDINTDDIIPALFLQQSTDRAHFKKFAFDKYDPDFRERCRQTPQNIVVAGKNFGCGSSREQAVYAIKDNNVACVIAQSYPDIFYRNSLSNGLVLLSVPDTTGLEMGDELQVDLDAGTIRNQTKGTTLRFDMSADDKETFKQGGTIGRVRAHLEEILRAS</sequence>
<dbReference type="STRING" id="1499966.U14_05248"/>
<evidence type="ECO:0000256" key="1">
    <source>
        <dbReference type="ARBA" id="ARBA00009869"/>
    </source>
</evidence>
<organism evidence="4">
    <name type="scientific">Candidatus Moduliflexus flocculans</name>
    <dbReference type="NCBI Taxonomy" id="1499966"/>
    <lineage>
        <taxon>Bacteria</taxon>
        <taxon>Candidatus Moduliflexota</taxon>
        <taxon>Candidatus Moduliflexia</taxon>
        <taxon>Candidatus Moduliflexales</taxon>
        <taxon>Candidatus Moduliflexaceae</taxon>
    </lineage>
</organism>
<evidence type="ECO:0000313" key="4">
    <source>
        <dbReference type="EMBL" id="GAK53971.1"/>
    </source>
</evidence>
<dbReference type="HOGENOM" id="CLU_081378_1_1_0"/>
<dbReference type="SUPFAM" id="SSF52016">
    <property type="entry name" value="LeuD/IlvD-like"/>
    <property type="match status" value="1"/>
</dbReference>
<dbReference type="Pfam" id="PF00694">
    <property type="entry name" value="Aconitase_C"/>
    <property type="match status" value="1"/>
</dbReference>
<dbReference type="InterPro" id="IPR000573">
    <property type="entry name" value="AconitaseA/IPMdHydase_ssu_swvl"/>
</dbReference>
<dbReference type="InterPro" id="IPR033940">
    <property type="entry name" value="IPMI_Swivel"/>
</dbReference>
<dbReference type="InterPro" id="IPR011827">
    <property type="entry name" value="LeuD_type2/HacB/DmdB"/>
</dbReference>
<protein>
    <submittedName>
        <fullName evidence="4">3-isopropylmalate dehydratase, small subunit</fullName>
    </submittedName>
</protein>
<dbReference type="AlphaFoldDB" id="A0A081BRE0"/>
<evidence type="ECO:0000313" key="5">
    <source>
        <dbReference type="Proteomes" id="UP000030700"/>
    </source>
</evidence>
<dbReference type="NCBIfam" id="TIGR02087">
    <property type="entry name" value="LEUD_arch"/>
    <property type="match status" value="1"/>
</dbReference>
<dbReference type="CDD" id="cd01577">
    <property type="entry name" value="IPMI_Swivel"/>
    <property type="match status" value="1"/>
</dbReference>
<dbReference type="GO" id="GO:0016836">
    <property type="term" value="F:hydro-lyase activity"/>
    <property type="evidence" value="ECO:0007669"/>
    <property type="project" value="InterPro"/>
</dbReference>
<proteinExistence type="inferred from homology"/>
<feature type="domain" description="Aconitase A/isopropylmalate dehydratase small subunit swivel" evidence="3">
    <location>
        <begin position="44"/>
        <end position="109"/>
    </location>
</feature>
<gene>
    <name evidence="4" type="ORF">U14_05248</name>
</gene>
<keyword evidence="5" id="KW-1185">Reference proteome</keyword>
<reference evidence="4" key="1">
    <citation type="journal article" date="2015" name="PeerJ">
        <title>First genomic representation of candidate bacterial phylum KSB3 points to enhanced environmental sensing as a trigger of wastewater bulking.</title>
        <authorList>
            <person name="Sekiguchi Y."/>
            <person name="Ohashi A."/>
            <person name="Parks D.H."/>
            <person name="Yamauchi T."/>
            <person name="Tyson G.W."/>
            <person name="Hugenholtz P."/>
        </authorList>
    </citation>
    <scope>NUCLEOTIDE SEQUENCE [LARGE SCALE GENOMIC DNA]</scope>
</reference>
<dbReference type="Gene3D" id="3.20.19.10">
    <property type="entry name" value="Aconitase, domain 4"/>
    <property type="match status" value="1"/>
</dbReference>
<evidence type="ECO:0000256" key="2">
    <source>
        <dbReference type="ARBA" id="ARBA00023239"/>
    </source>
</evidence>
<name>A0A081BRE0_9BACT</name>
<dbReference type="InterPro" id="IPR050075">
    <property type="entry name" value="LeuD"/>
</dbReference>